<evidence type="ECO:0000256" key="3">
    <source>
        <dbReference type="SAM" id="Phobius"/>
    </source>
</evidence>
<evidence type="ECO:0000313" key="5">
    <source>
        <dbReference type="EMBL" id="MDQ0318151.1"/>
    </source>
</evidence>
<organism evidence="5 6">
    <name type="scientific">Pararhizobium capsulatum DSM 1112</name>
    <dbReference type="NCBI Taxonomy" id="1121113"/>
    <lineage>
        <taxon>Bacteria</taxon>
        <taxon>Pseudomonadati</taxon>
        <taxon>Pseudomonadota</taxon>
        <taxon>Alphaproteobacteria</taxon>
        <taxon>Hyphomicrobiales</taxon>
        <taxon>Rhizobiaceae</taxon>
        <taxon>Rhizobium/Agrobacterium group</taxon>
        <taxon>Pararhizobium</taxon>
    </lineage>
</organism>
<dbReference type="Pfam" id="PF22588">
    <property type="entry name" value="dCache_1_like"/>
    <property type="match status" value="1"/>
</dbReference>
<dbReference type="Gene3D" id="3.30.450.40">
    <property type="match status" value="1"/>
</dbReference>
<dbReference type="PANTHER" id="PTHR45138">
    <property type="entry name" value="REGULATORY COMPONENTS OF SENSORY TRANSDUCTION SYSTEM"/>
    <property type="match status" value="1"/>
</dbReference>
<evidence type="ECO:0000259" key="4">
    <source>
        <dbReference type="PROSITE" id="PS50887"/>
    </source>
</evidence>
<dbReference type="CDD" id="cd12914">
    <property type="entry name" value="PDC1_DGC_like"/>
    <property type="match status" value="1"/>
</dbReference>
<dbReference type="Proteomes" id="UP001230207">
    <property type="component" value="Unassembled WGS sequence"/>
</dbReference>
<keyword evidence="6" id="KW-1185">Reference proteome</keyword>
<keyword evidence="3" id="KW-0812">Transmembrane</keyword>
<dbReference type="InterPro" id="IPR054327">
    <property type="entry name" value="His-kinase-like_sensor"/>
</dbReference>
<dbReference type="CDD" id="cd01949">
    <property type="entry name" value="GGDEF"/>
    <property type="match status" value="1"/>
</dbReference>
<evidence type="ECO:0000313" key="6">
    <source>
        <dbReference type="Proteomes" id="UP001230207"/>
    </source>
</evidence>
<dbReference type="EMBL" id="JAUSVF010000001">
    <property type="protein sequence ID" value="MDQ0318151.1"/>
    <property type="molecule type" value="Genomic_DNA"/>
</dbReference>
<dbReference type="PROSITE" id="PS50887">
    <property type="entry name" value="GGDEF"/>
    <property type="match status" value="1"/>
</dbReference>
<dbReference type="Pfam" id="PF00990">
    <property type="entry name" value="GGDEF"/>
    <property type="match status" value="1"/>
</dbReference>
<dbReference type="InterPro" id="IPR043128">
    <property type="entry name" value="Rev_trsase/Diguanyl_cyclase"/>
</dbReference>
<dbReference type="InterPro" id="IPR029787">
    <property type="entry name" value="Nucleotide_cyclase"/>
</dbReference>
<dbReference type="SUPFAM" id="SSF55073">
    <property type="entry name" value="Nucleotide cyclase"/>
    <property type="match status" value="1"/>
</dbReference>
<keyword evidence="3" id="KW-0472">Membrane</keyword>
<feature type="domain" description="GGDEF" evidence="4">
    <location>
        <begin position="366"/>
        <end position="505"/>
    </location>
</feature>
<dbReference type="Gene3D" id="3.30.70.270">
    <property type="match status" value="1"/>
</dbReference>
<evidence type="ECO:0000256" key="2">
    <source>
        <dbReference type="ARBA" id="ARBA00034247"/>
    </source>
</evidence>
<gene>
    <name evidence="5" type="ORF">QO002_000289</name>
</gene>
<dbReference type="InterPro" id="IPR050469">
    <property type="entry name" value="Diguanylate_Cyclase"/>
</dbReference>
<dbReference type="SMART" id="SM00267">
    <property type="entry name" value="GGDEF"/>
    <property type="match status" value="1"/>
</dbReference>
<accession>A0ABU0BIS1</accession>
<protein>
    <recommendedName>
        <fullName evidence="1">diguanylate cyclase</fullName>
        <ecNumber evidence="1">2.7.7.65</ecNumber>
    </recommendedName>
</protein>
<dbReference type="CDD" id="cd12915">
    <property type="entry name" value="PDC2_DGC_like"/>
    <property type="match status" value="1"/>
</dbReference>
<dbReference type="InterPro" id="IPR029016">
    <property type="entry name" value="GAF-like_dom_sf"/>
</dbReference>
<dbReference type="InterPro" id="IPR003018">
    <property type="entry name" value="GAF"/>
</dbReference>
<dbReference type="NCBIfam" id="TIGR00254">
    <property type="entry name" value="GGDEF"/>
    <property type="match status" value="1"/>
</dbReference>
<feature type="transmembrane region" description="Helical" evidence="3">
    <location>
        <begin position="299"/>
        <end position="319"/>
    </location>
</feature>
<feature type="transmembrane region" description="Helical" evidence="3">
    <location>
        <begin position="23"/>
        <end position="45"/>
    </location>
</feature>
<name>A0ABU0BIS1_9HYPH</name>
<keyword evidence="3" id="KW-1133">Transmembrane helix</keyword>
<dbReference type="SMART" id="SM00065">
    <property type="entry name" value="GAF"/>
    <property type="match status" value="1"/>
</dbReference>
<dbReference type="Gene3D" id="3.30.450.20">
    <property type="entry name" value="PAS domain"/>
    <property type="match status" value="2"/>
</dbReference>
<dbReference type="InterPro" id="IPR000160">
    <property type="entry name" value="GGDEF_dom"/>
</dbReference>
<proteinExistence type="predicted"/>
<dbReference type="EC" id="2.7.7.65" evidence="1"/>
<comment type="catalytic activity">
    <reaction evidence="2">
        <text>2 GTP = 3',3'-c-di-GMP + 2 diphosphate</text>
        <dbReference type="Rhea" id="RHEA:24898"/>
        <dbReference type="ChEBI" id="CHEBI:33019"/>
        <dbReference type="ChEBI" id="CHEBI:37565"/>
        <dbReference type="ChEBI" id="CHEBI:58805"/>
        <dbReference type="EC" id="2.7.7.65"/>
    </reaction>
</comment>
<dbReference type="SUPFAM" id="SSF55781">
    <property type="entry name" value="GAF domain-like"/>
    <property type="match status" value="1"/>
</dbReference>
<sequence length="687" mass="75265">MKGASHTLSADDVALSRRRRVTVILWTIVLVATLSGFIALFGLLLSDQRHQDWAQAEVAANNLGVSVKREIMQTFHGADQALMSVREMLRVDPDFQFDPQKRRAFLGGSGSDVGIGEIYVLDAKGNLTLSSETGSRLRTNFANEAFFFTHERSKQDLLFTAKMVSISPLKEAAVILSRRLTDAKGKFSGVAVFSLRLSAFLPLFSSLELGEKGAISLYGTDGTLLLRAPEIQGAIGTNYVTTQMFWKLATAEEPFVTPSAIDGVERLYSVAKAQSLPLIIAVGLSVEEIYAGWLRLASITAISFAALAGCVVFLSIMLAREFRYRRRSEMRYRRLAHVDELTGLFNRRRFDTCLEDAFFDARETATPLSVVMVDVDRFKMFNDFYGHQKGDDCLRLIAQTIRQRLERTTDIVARYGGEEIAIILPVTDAATADRIAEDVRLAIENLRIGHARSSFGYVTASFGVATYEPHSNEPPNGMEELVACADEALYGAKRSGRNRVISHDVVKNGIPALPPADEAERLACVEKVLSALTPSAKQSLDHISQMASQALGMSLAVVTVVDAEEQRFVGRFGIEIESTSRDLAICSHALGSSETMVVLDAARDVRFSGNELVKGDRGLRFYAGAPLKEPQSGVTIGTLCVVDTVPHSGFTREQHTLLAGFAAMALEQIQICLRQNQAPPRQRAAVG</sequence>
<dbReference type="PANTHER" id="PTHR45138:SF9">
    <property type="entry name" value="DIGUANYLATE CYCLASE DGCM-RELATED"/>
    <property type="match status" value="1"/>
</dbReference>
<comment type="caution">
    <text evidence="5">The sequence shown here is derived from an EMBL/GenBank/DDBJ whole genome shotgun (WGS) entry which is preliminary data.</text>
</comment>
<evidence type="ECO:0000256" key="1">
    <source>
        <dbReference type="ARBA" id="ARBA00012528"/>
    </source>
</evidence>
<reference evidence="5 6" key="1">
    <citation type="submission" date="2023-07" db="EMBL/GenBank/DDBJ databases">
        <title>Genomic Encyclopedia of Type Strains, Phase IV (KMG-IV): sequencing the most valuable type-strain genomes for metagenomic binning, comparative biology and taxonomic classification.</title>
        <authorList>
            <person name="Goeker M."/>
        </authorList>
    </citation>
    <scope>NUCLEOTIDE SEQUENCE [LARGE SCALE GENOMIC DNA]</scope>
    <source>
        <strain evidence="5 6">DSM 1112</strain>
    </source>
</reference>